<dbReference type="OrthoDB" id="2360619at2"/>
<sequence>MLTFEEKQAIIASFPELQEKKVSLGRLNYQYEESLHEKKNVVYHLHPNGNGFVYAGHLKGYQKDDKGMVNIRDYSADDLRTLIEKVIHMLSQPPYVPPAKEVGGADAEEPQEETWRNKEGHTLLLVRENELWNLYDGAHLESAFESYKEAALYLHEEGFRHVE</sequence>
<gene>
    <name evidence="1" type="ORF">EDM56_29230</name>
</gene>
<keyword evidence="2" id="KW-1185">Reference proteome</keyword>
<dbReference type="RefSeq" id="WP_122921457.1">
    <property type="nucleotide sequence ID" value="NZ_RHHQ01000028.1"/>
</dbReference>
<evidence type="ECO:0000313" key="1">
    <source>
        <dbReference type="EMBL" id="RNB79607.1"/>
    </source>
</evidence>
<evidence type="ECO:0000313" key="2">
    <source>
        <dbReference type="Proteomes" id="UP000271031"/>
    </source>
</evidence>
<dbReference type="AlphaFoldDB" id="A0A3M8CWJ1"/>
<dbReference type="EMBL" id="RHHQ01000028">
    <property type="protein sequence ID" value="RNB79607.1"/>
    <property type="molecule type" value="Genomic_DNA"/>
</dbReference>
<comment type="caution">
    <text evidence="1">The sequence shown here is derived from an EMBL/GenBank/DDBJ whole genome shotgun (WGS) entry which is preliminary data.</text>
</comment>
<protein>
    <submittedName>
        <fullName evidence="1">Uncharacterized protein</fullName>
    </submittedName>
</protein>
<reference evidence="1 2" key="1">
    <citation type="submission" date="2018-10" db="EMBL/GenBank/DDBJ databases">
        <title>Phylogenomics of Brevibacillus.</title>
        <authorList>
            <person name="Dunlap C."/>
        </authorList>
    </citation>
    <scope>NUCLEOTIDE SEQUENCE [LARGE SCALE GENOMIC DNA]</scope>
    <source>
        <strain evidence="1 2">JCM 15716</strain>
    </source>
</reference>
<organism evidence="1 2">
    <name type="scientific">Brevibacillus fluminis</name>
    <dbReference type="NCBI Taxonomy" id="511487"/>
    <lineage>
        <taxon>Bacteria</taxon>
        <taxon>Bacillati</taxon>
        <taxon>Bacillota</taxon>
        <taxon>Bacilli</taxon>
        <taxon>Bacillales</taxon>
        <taxon>Paenibacillaceae</taxon>
        <taxon>Brevibacillus</taxon>
    </lineage>
</organism>
<name>A0A3M8CWJ1_9BACL</name>
<accession>A0A3M8CWJ1</accession>
<proteinExistence type="predicted"/>
<dbReference type="Proteomes" id="UP000271031">
    <property type="component" value="Unassembled WGS sequence"/>
</dbReference>